<dbReference type="PROSITE" id="PS01031">
    <property type="entry name" value="SHSP"/>
    <property type="match status" value="1"/>
</dbReference>
<evidence type="ECO:0000259" key="4">
    <source>
        <dbReference type="PROSITE" id="PS51203"/>
    </source>
</evidence>
<sequence>MAKKSFFSRLMGSDIIDESREEQISNFSFEMEESEEPQFSTPPQTLAIEETEEQEWLPESNYEGQLTVDVYQTKDDVVIQTVIAGVTADDVDITIANDKVTIEGERKRTNDVPIEDYFYQECYWGPFSRSVVLPVDVDVDNVEAKMKDGILTITLPKAAKAKIRKVQIKKSSE</sequence>
<name>A0A1F5P6M7_9BACT</name>
<dbReference type="Gene3D" id="2.60.40.790">
    <property type="match status" value="1"/>
</dbReference>
<dbReference type="InterPro" id="IPR031107">
    <property type="entry name" value="Small_HSP"/>
</dbReference>
<dbReference type="SUPFAM" id="SSF49764">
    <property type="entry name" value="HSP20-like chaperones"/>
    <property type="match status" value="1"/>
</dbReference>
<dbReference type="AlphaFoldDB" id="A0A1F5P6M7"/>
<dbReference type="EMBL" id="MFES01000026">
    <property type="protein sequence ID" value="OGE85529.1"/>
    <property type="molecule type" value="Genomic_DNA"/>
</dbReference>
<comment type="caution">
    <text evidence="5">The sequence shown here is derived from an EMBL/GenBank/DDBJ whole genome shotgun (WGS) entry which is preliminary data.</text>
</comment>
<evidence type="ECO:0000256" key="2">
    <source>
        <dbReference type="RuleBase" id="RU003616"/>
    </source>
</evidence>
<feature type="domain" description="CS" evidence="4">
    <location>
        <begin position="63"/>
        <end position="173"/>
    </location>
</feature>
<dbReference type="InterPro" id="IPR002068">
    <property type="entry name" value="A-crystallin/Hsp20_dom"/>
</dbReference>
<dbReference type="STRING" id="1817832.A3J48_00225"/>
<comment type="similarity">
    <text evidence="1 2">Belongs to the small heat shock protein (HSP20) family.</text>
</comment>
<reference evidence="5 6" key="1">
    <citation type="journal article" date="2016" name="Nat. Commun.">
        <title>Thousands of microbial genomes shed light on interconnected biogeochemical processes in an aquifer system.</title>
        <authorList>
            <person name="Anantharaman K."/>
            <person name="Brown C.T."/>
            <person name="Hug L.A."/>
            <person name="Sharon I."/>
            <person name="Castelle C.J."/>
            <person name="Probst A.J."/>
            <person name="Thomas B.C."/>
            <person name="Singh A."/>
            <person name="Wilkins M.J."/>
            <person name="Karaoz U."/>
            <person name="Brodie E.L."/>
            <person name="Williams K.H."/>
            <person name="Hubbard S.S."/>
            <person name="Banfield J.F."/>
        </authorList>
    </citation>
    <scope>NUCLEOTIDE SEQUENCE [LARGE SCALE GENOMIC DNA]</scope>
</reference>
<dbReference type="PROSITE" id="PS51203">
    <property type="entry name" value="CS"/>
    <property type="match status" value="1"/>
</dbReference>
<protein>
    <submittedName>
        <fullName evidence="5">Uncharacterized protein</fullName>
    </submittedName>
</protein>
<proteinExistence type="inferred from homology"/>
<dbReference type="InterPro" id="IPR008978">
    <property type="entry name" value="HSP20-like_chaperone"/>
</dbReference>
<accession>A0A1F5P6M7</accession>
<evidence type="ECO:0000313" key="6">
    <source>
        <dbReference type="Proteomes" id="UP000176786"/>
    </source>
</evidence>
<feature type="domain" description="SHSP" evidence="3">
    <location>
        <begin position="59"/>
        <end position="171"/>
    </location>
</feature>
<dbReference type="Pfam" id="PF00011">
    <property type="entry name" value="HSP20"/>
    <property type="match status" value="1"/>
</dbReference>
<evidence type="ECO:0000313" key="5">
    <source>
        <dbReference type="EMBL" id="OGE85529.1"/>
    </source>
</evidence>
<organism evidence="5 6">
    <name type="scientific">Candidatus Doudnabacteria bacterium RIFCSPHIGHO2_02_FULL_46_11</name>
    <dbReference type="NCBI Taxonomy" id="1817832"/>
    <lineage>
        <taxon>Bacteria</taxon>
        <taxon>Candidatus Doudnaibacteriota</taxon>
    </lineage>
</organism>
<evidence type="ECO:0000256" key="1">
    <source>
        <dbReference type="PROSITE-ProRule" id="PRU00285"/>
    </source>
</evidence>
<dbReference type="Proteomes" id="UP000176786">
    <property type="component" value="Unassembled WGS sequence"/>
</dbReference>
<dbReference type="CDD" id="cd06464">
    <property type="entry name" value="ACD_sHsps-like"/>
    <property type="match status" value="1"/>
</dbReference>
<dbReference type="PANTHER" id="PTHR11527">
    <property type="entry name" value="HEAT-SHOCK PROTEIN 20 FAMILY MEMBER"/>
    <property type="match status" value="1"/>
</dbReference>
<gene>
    <name evidence="5" type="ORF">A3J48_00225</name>
</gene>
<evidence type="ECO:0000259" key="3">
    <source>
        <dbReference type="PROSITE" id="PS01031"/>
    </source>
</evidence>
<dbReference type="InterPro" id="IPR007052">
    <property type="entry name" value="CS_dom"/>
</dbReference>